<dbReference type="OrthoDB" id="3542681at2759"/>
<organism evidence="4 5">
    <name type="scientific">Madurella mycetomatis</name>
    <dbReference type="NCBI Taxonomy" id="100816"/>
    <lineage>
        <taxon>Eukaryota</taxon>
        <taxon>Fungi</taxon>
        <taxon>Dikarya</taxon>
        <taxon>Ascomycota</taxon>
        <taxon>Pezizomycotina</taxon>
        <taxon>Sordariomycetes</taxon>
        <taxon>Sordariomycetidae</taxon>
        <taxon>Sordariales</taxon>
        <taxon>Sordariales incertae sedis</taxon>
        <taxon>Madurella</taxon>
    </lineage>
</organism>
<name>A0A175VMV5_9PEZI</name>
<dbReference type="EMBL" id="LCTW02000644">
    <property type="protein sequence ID" value="KXX72838.1"/>
    <property type="molecule type" value="Genomic_DNA"/>
</dbReference>
<feature type="region of interest" description="Disordered" evidence="2">
    <location>
        <begin position="200"/>
        <end position="220"/>
    </location>
</feature>
<dbReference type="VEuPathDB" id="FungiDB:MMYC01_210675"/>
<dbReference type="InterPro" id="IPR036638">
    <property type="entry name" value="HLH_DNA-bd_sf"/>
</dbReference>
<evidence type="ECO:0000256" key="1">
    <source>
        <dbReference type="SAM" id="Coils"/>
    </source>
</evidence>
<dbReference type="PROSITE" id="PS50888">
    <property type="entry name" value="BHLH"/>
    <property type="match status" value="1"/>
</dbReference>
<comment type="caution">
    <text evidence="4">The sequence shown here is derived from an EMBL/GenBank/DDBJ whole genome shotgun (WGS) entry which is preliminary data.</text>
</comment>
<evidence type="ECO:0000259" key="3">
    <source>
        <dbReference type="PROSITE" id="PS50888"/>
    </source>
</evidence>
<reference evidence="4 5" key="1">
    <citation type="journal article" date="2016" name="Genome Announc.">
        <title>Genome Sequence of Madurella mycetomatis mm55, Isolated from a Human Mycetoma Case in Sudan.</title>
        <authorList>
            <person name="Smit S."/>
            <person name="Derks M.F."/>
            <person name="Bervoets S."/>
            <person name="Fahal A."/>
            <person name="van Leeuwen W."/>
            <person name="van Belkum A."/>
            <person name="van de Sande W.W."/>
        </authorList>
    </citation>
    <scope>NUCLEOTIDE SEQUENCE [LARGE SCALE GENOMIC DNA]</scope>
    <source>
        <strain evidence="5">mm55</strain>
    </source>
</reference>
<dbReference type="Gene3D" id="4.10.280.10">
    <property type="entry name" value="Helix-loop-helix DNA-binding domain"/>
    <property type="match status" value="1"/>
</dbReference>
<feature type="compositionally biased region" description="Low complexity" evidence="2">
    <location>
        <begin position="112"/>
        <end position="128"/>
    </location>
</feature>
<keyword evidence="1" id="KW-0175">Coiled coil</keyword>
<feature type="domain" description="BHLH" evidence="3">
    <location>
        <begin position="68"/>
        <end position="178"/>
    </location>
</feature>
<protein>
    <submittedName>
        <fullName evidence="4">Allergen Fus c 3</fullName>
    </submittedName>
</protein>
<evidence type="ECO:0000313" key="4">
    <source>
        <dbReference type="EMBL" id="KXX72838.1"/>
    </source>
</evidence>
<dbReference type="SMART" id="SM00353">
    <property type="entry name" value="HLH"/>
    <property type="match status" value="1"/>
</dbReference>
<evidence type="ECO:0000256" key="2">
    <source>
        <dbReference type="SAM" id="MobiDB-lite"/>
    </source>
</evidence>
<sequence>MDHYDGDSSGLSDGGARGPDISRVKARKRRSRDSGSTKAAQKSRPCPRAHEDTAGTPHGQASPSSQCRARKRHSIVEQQYRHRLNRQYEQLLDTLPTTMSAGTGTGVLPQKARSSSTVSTASRTSAAAKENGSPHSGGPLVDGVSMAAAAVTADLERGERRMSKAEVLDRARLYIESLEREHRRLVAEKRELRMLWDEHAASIKKKETREQDQGRDAEYS</sequence>
<proteinExistence type="predicted"/>
<dbReference type="GO" id="GO:0046983">
    <property type="term" value="F:protein dimerization activity"/>
    <property type="evidence" value="ECO:0007669"/>
    <property type="project" value="InterPro"/>
</dbReference>
<feature type="region of interest" description="Disordered" evidence="2">
    <location>
        <begin position="99"/>
        <end position="143"/>
    </location>
</feature>
<evidence type="ECO:0000313" key="5">
    <source>
        <dbReference type="Proteomes" id="UP000078237"/>
    </source>
</evidence>
<feature type="region of interest" description="Disordered" evidence="2">
    <location>
        <begin position="1"/>
        <end position="72"/>
    </location>
</feature>
<dbReference type="InterPro" id="IPR011598">
    <property type="entry name" value="bHLH_dom"/>
</dbReference>
<accession>A0A175VMV5</accession>
<keyword evidence="5" id="KW-1185">Reference proteome</keyword>
<dbReference type="Pfam" id="PF00010">
    <property type="entry name" value="HLH"/>
    <property type="match status" value="1"/>
</dbReference>
<dbReference type="AlphaFoldDB" id="A0A175VMV5"/>
<dbReference type="Proteomes" id="UP000078237">
    <property type="component" value="Unassembled WGS sequence"/>
</dbReference>
<dbReference type="STRING" id="100816.A0A175VMV5"/>
<gene>
    <name evidence="4" type="ORF">MMYC01_210675</name>
</gene>
<feature type="coiled-coil region" evidence="1">
    <location>
        <begin position="168"/>
        <end position="195"/>
    </location>
</feature>
<dbReference type="SUPFAM" id="SSF47459">
    <property type="entry name" value="HLH, helix-loop-helix DNA-binding domain"/>
    <property type="match status" value="1"/>
</dbReference>